<organism evidence="2 3">
    <name type="scientific">Nitrobacter hamburgensis (strain DSM 10229 / NCIMB 13809 / X14)</name>
    <dbReference type="NCBI Taxonomy" id="323097"/>
    <lineage>
        <taxon>Bacteria</taxon>
        <taxon>Pseudomonadati</taxon>
        <taxon>Pseudomonadota</taxon>
        <taxon>Alphaproteobacteria</taxon>
        <taxon>Hyphomicrobiales</taxon>
        <taxon>Nitrobacteraceae</taxon>
        <taxon>Nitrobacter</taxon>
    </lineage>
</organism>
<evidence type="ECO:0000313" key="2">
    <source>
        <dbReference type="EMBL" id="ABE65050.1"/>
    </source>
</evidence>
<keyword evidence="2" id="KW-0614">Plasmid</keyword>
<evidence type="ECO:0000313" key="3">
    <source>
        <dbReference type="Proteomes" id="UP000001953"/>
    </source>
</evidence>
<feature type="region of interest" description="Disordered" evidence="1">
    <location>
        <begin position="71"/>
        <end position="105"/>
    </location>
</feature>
<accession>Q1QFE7</accession>
<sequence length="105" mass="11105">MNNGCLFAKGWRRPLINAFEPAVRNGNCEALLAGAALARTEDDRPDVVGDRPDQIGSTVVAVGRLEALASGMAAREGDDPLEGLQRSRQPDPAGVTPNSSLEHVQ</sequence>
<dbReference type="HOGENOM" id="CLU_2233661_0_0_5"/>
<protein>
    <submittedName>
        <fullName evidence="2">Uncharacterized protein</fullName>
    </submittedName>
</protein>
<name>Q1QFE7_NITHX</name>
<dbReference type="EMBL" id="CP000321">
    <property type="protein sequence ID" value="ABE65050.1"/>
    <property type="molecule type" value="Genomic_DNA"/>
</dbReference>
<geneLocation type="plasmid" evidence="3">
    <name>pNITHX2</name>
</geneLocation>
<dbReference type="Proteomes" id="UP000001953">
    <property type="component" value="Plasmid 2"/>
</dbReference>
<feature type="compositionally biased region" description="Polar residues" evidence="1">
    <location>
        <begin position="96"/>
        <end position="105"/>
    </location>
</feature>
<keyword evidence="3" id="KW-1185">Reference proteome</keyword>
<gene>
    <name evidence="2" type="ordered locus">Nham_4468</name>
</gene>
<dbReference type="AlphaFoldDB" id="Q1QFE7"/>
<proteinExistence type="predicted"/>
<evidence type="ECO:0000256" key="1">
    <source>
        <dbReference type="SAM" id="MobiDB-lite"/>
    </source>
</evidence>
<reference evidence="3" key="1">
    <citation type="submission" date="2006-03" db="EMBL/GenBank/DDBJ databases">
        <title>Complete sequence of plasmid 2 of Nitrobacter hamburgensis X14.</title>
        <authorList>
            <consortium name="US DOE Joint Genome Institute"/>
            <person name="Copeland A."/>
            <person name="Lucas S."/>
            <person name="Lapidus A."/>
            <person name="Barry K."/>
            <person name="Detter J.C."/>
            <person name="Glavina del Rio T."/>
            <person name="Hammon N."/>
            <person name="Israni S."/>
            <person name="Dalin E."/>
            <person name="Tice H."/>
            <person name="Pitluck S."/>
            <person name="Chain P."/>
            <person name="Malfatti S."/>
            <person name="Shin M."/>
            <person name="Vergez L."/>
            <person name="Schmutz J."/>
            <person name="Larimer F."/>
            <person name="Land M."/>
            <person name="Hauser L."/>
            <person name="Kyrpides N."/>
            <person name="Ivanova N."/>
            <person name="Ward B."/>
            <person name="Arp D."/>
            <person name="Klotz M."/>
            <person name="Stein L."/>
            <person name="O'Mullan G."/>
            <person name="Starkenburg S."/>
            <person name="Sayavedra L."/>
            <person name="Poret-Peterson A.T."/>
            <person name="Gentry M.E."/>
            <person name="Bruce D."/>
            <person name="Richardson P."/>
        </authorList>
    </citation>
    <scope>NUCLEOTIDE SEQUENCE [LARGE SCALE GENOMIC DNA]</scope>
    <source>
        <strain evidence="3">DSM 10229 / NCIMB 13809 / X14</strain>
        <plasmid evidence="3">Plasmid pNITHX2</plasmid>
    </source>
</reference>
<dbReference type="KEGG" id="nha:Nham_4468"/>